<dbReference type="Proteomes" id="UP000440578">
    <property type="component" value="Unassembled WGS sequence"/>
</dbReference>
<keyword evidence="1" id="KW-0812">Transmembrane</keyword>
<evidence type="ECO:0000256" key="1">
    <source>
        <dbReference type="SAM" id="Phobius"/>
    </source>
</evidence>
<name>A0A6A4V8S5_AMPAM</name>
<feature type="domain" description="AB hydrolase-1" evidence="2">
    <location>
        <begin position="127"/>
        <end position="243"/>
    </location>
</feature>
<dbReference type="InterPro" id="IPR029058">
    <property type="entry name" value="AB_hydrolase_fold"/>
</dbReference>
<dbReference type="EMBL" id="VIIS01001800">
    <property type="protein sequence ID" value="KAF0292667.1"/>
    <property type="molecule type" value="Genomic_DNA"/>
</dbReference>
<dbReference type="OrthoDB" id="10249433at2759"/>
<reference evidence="3 4" key="1">
    <citation type="submission" date="2019-07" db="EMBL/GenBank/DDBJ databases">
        <title>Draft genome assembly of a fouling barnacle, Amphibalanus amphitrite (Darwin, 1854): The first reference genome for Thecostraca.</title>
        <authorList>
            <person name="Kim W."/>
        </authorList>
    </citation>
    <scope>NUCLEOTIDE SEQUENCE [LARGE SCALE GENOMIC DNA]</scope>
    <source>
        <strain evidence="3">SNU_AA5</strain>
        <tissue evidence="3">Soma without cirri and trophi</tissue>
    </source>
</reference>
<dbReference type="GO" id="GO:0052651">
    <property type="term" value="P:monoacylglycerol catabolic process"/>
    <property type="evidence" value="ECO:0007669"/>
    <property type="project" value="TreeGrafter"/>
</dbReference>
<comment type="caution">
    <text evidence="3">The sequence shown here is derived from an EMBL/GenBank/DDBJ whole genome shotgun (WGS) entry which is preliminary data.</text>
</comment>
<proteinExistence type="predicted"/>
<dbReference type="PANTHER" id="PTHR12277:SF194">
    <property type="entry name" value="FI04476P"/>
    <property type="match status" value="1"/>
</dbReference>
<gene>
    <name evidence="3" type="primary">abhd12_1</name>
    <name evidence="3" type="ORF">FJT64_009365</name>
</gene>
<dbReference type="InterPro" id="IPR000073">
    <property type="entry name" value="AB_hydrolase_1"/>
</dbReference>
<protein>
    <submittedName>
        <fullName evidence="3">Monoacylglycerol lipase ABHD12</fullName>
    </submittedName>
</protein>
<feature type="transmembrane region" description="Helical" evidence="1">
    <location>
        <begin position="5"/>
        <end position="23"/>
    </location>
</feature>
<evidence type="ECO:0000313" key="4">
    <source>
        <dbReference type="Proteomes" id="UP000440578"/>
    </source>
</evidence>
<keyword evidence="1" id="KW-1133">Transmembrane helix</keyword>
<dbReference type="AlphaFoldDB" id="A0A6A4V8S5"/>
<keyword evidence="4" id="KW-1185">Reference proteome</keyword>
<evidence type="ECO:0000259" key="2">
    <source>
        <dbReference type="Pfam" id="PF00561"/>
    </source>
</evidence>
<accession>A0A6A4V8S5</accession>
<organism evidence="3 4">
    <name type="scientific">Amphibalanus amphitrite</name>
    <name type="common">Striped barnacle</name>
    <name type="synonym">Balanus amphitrite</name>
    <dbReference type="NCBI Taxonomy" id="1232801"/>
    <lineage>
        <taxon>Eukaryota</taxon>
        <taxon>Metazoa</taxon>
        <taxon>Ecdysozoa</taxon>
        <taxon>Arthropoda</taxon>
        <taxon>Crustacea</taxon>
        <taxon>Multicrustacea</taxon>
        <taxon>Cirripedia</taxon>
        <taxon>Thoracica</taxon>
        <taxon>Thoracicalcarea</taxon>
        <taxon>Balanomorpha</taxon>
        <taxon>Balanoidea</taxon>
        <taxon>Balanidae</taxon>
        <taxon>Amphibalaninae</taxon>
        <taxon>Amphibalanus</taxon>
    </lineage>
</organism>
<dbReference type="SUPFAM" id="SSF53474">
    <property type="entry name" value="alpha/beta-Hydrolases"/>
    <property type="match status" value="1"/>
</dbReference>
<evidence type="ECO:0000313" key="3">
    <source>
        <dbReference type="EMBL" id="KAF0292667.1"/>
    </source>
</evidence>
<dbReference type="Gene3D" id="3.40.50.1820">
    <property type="entry name" value="alpha/beta hydrolase"/>
    <property type="match status" value="1"/>
</dbReference>
<dbReference type="EMBL" id="VIIS01001800">
    <property type="protein sequence ID" value="KAF0292668.1"/>
    <property type="molecule type" value="Genomic_DNA"/>
</dbReference>
<dbReference type="PANTHER" id="PTHR12277">
    <property type="entry name" value="ALPHA/BETA HYDROLASE DOMAIN-CONTAINING PROTEIN"/>
    <property type="match status" value="1"/>
</dbReference>
<keyword evidence="1" id="KW-0472">Membrane</keyword>
<sequence length="366" mass="42078">MIKRAVYLIILVLIHLVYGVTWLSLLKLSLGIILVFYIAVPLIYHFCPTVPRHLVFLPFLRWPRGISFTQPELSGLRAARNFYVTTSDGVRLGVWHILPEQEIDRVSNGDGEPDSTVFESRLSSGAPIIFYNHGNSGSRAGPHRVELYKVLRKIGYHVVCFDYRSYADSSQVIPSYADSSQVIPSETGVVSDSRFMYKWLRQRAGRSPIIVWGHSLGTGVTSHMVADLCVEGDRPTALVLESPFNNIQEEVRLHKLASLYRKMPGFHWLFLKPLRDNDMMFESDRHIANVTVPVMIMHAEDDLIIPYSLAVKLHRAALQHHPADRIEFHTFEAQYHYGHKYICRSPRLPRLVRDFVEKSIHWHNKQ</sequence>
<dbReference type="GO" id="GO:0047372">
    <property type="term" value="F:monoacylglycerol lipase activity"/>
    <property type="evidence" value="ECO:0007669"/>
    <property type="project" value="TreeGrafter"/>
</dbReference>
<dbReference type="Pfam" id="PF00561">
    <property type="entry name" value="Abhydrolase_1"/>
    <property type="match status" value="1"/>
</dbReference>
<dbReference type="GO" id="GO:0006660">
    <property type="term" value="P:phosphatidylserine catabolic process"/>
    <property type="evidence" value="ECO:0007669"/>
    <property type="project" value="TreeGrafter"/>
</dbReference>
<dbReference type="GO" id="GO:0005789">
    <property type="term" value="C:endoplasmic reticulum membrane"/>
    <property type="evidence" value="ECO:0007669"/>
    <property type="project" value="TreeGrafter"/>
</dbReference>
<dbReference type="GO" id="GO:0004622">
    <property type="term" value="F:phosphatidylcholine lysophospholipase activity"/>
    <property type="evidence" value="ECO:0007669"/>
    <property type="project" value="TreeGrafter"/>
</dbReference>
<feature type="transmembrane region" description="Helical" evidence="1">
    <location>
        <begin position="29"/>
        <end position="47"/>
    </location>
</feature>